<evidence type="ECO:0000313" key="2">
    <source>
        <dbReference type="EMBL" id="MFC2948103.1"/>
    </source>
</evidence>
<feature type="transmembrane region" description="Helical" evidence="1">
    <location>
        <begin position="6"/>
        <end position="28"/>
    </location>
</feature>
<feature type="transmembrane region" description="Helical" evidence="1">
    <location>
        <begin position="40"/>
        <end position="61"/>
    </location>
</feature>
<proteinExistence type="predicted"/>
<keyword evidence="1" id="KW-0472">Membrane</keyword>
<dbReference type="Proteomes" id="UP001595387">
    <property type="component" value="Unassembled WGS sequence"/>
</dbReference>
<accession>A0ABV7A575</accession>
<dbReference type="EMBL" id="JBHRRZ010000013">
    <property type="protein sequence ID" value="MFC2948103.1"/>
    <property type="molecule type" value="Genomic_DNA"/>
</dbReference>
<name>A0ABV7A575_9BACI</name>
<comment type="caution">
    <text evidence="2">The sequence shown here is derived from an EMBL/GenBank/DDBJ whole genome shotgun (WGS) entry which is preliminary data.</text>
</comment>
<organism evidence="2 3">
    <name type="scientific">Virgibacillus sediminis</name>
    <dbReference type="NCBI Taxonomy" id="202260"/>
    <lineage>
        <taxon>Bacteria</taxon>
        <taxon>Bacillati</taxon>
        <taxon>Bacillota</taxon>
        <taxon>Bacilli</taxon>
        <taxon>Bacillales</taxon>
        <taxon>Bacillaceae</taxon>
        <taxon>Virgibacillus</taxon>
    </lineage>
</organism>
<dbReference type="RefSeq" id="WP_390304699.1">
    <property type="nucleotide sequence ID" value="NZ_JBHRRZ010000013.1"/>
</dbReference>
<keyword evidence="3" id="KW-1185">Reference proteome</keyword>
<evidence type="ECO:0000256" key="1">
    <source>
        <dbReference type="SAM" id="Phobius"/>
    </source>
</evidence>
<feature type="transmembrane region" description="Helical" evidence="1">
    <location>
        <begin position="81"/>
        <end position="103"/>
    </location>
</feature>
<evidence type="ECO:0000313" key="3">
    <source>
        <dbReference type="Proteomes" id="UP001595387"/>
    </source>
</evidence>
<evidence type="ECO:0008006" key="4">
    <source>
        <dbReference type="Google" id="ProtNLM"/>
    </source>
</evidence>
<gene>
    <name evidence="2" type="ORF">ACFODW_07080</name>
</gene>
<reference evidence="3" key="1">
    <citation type="journal article" date="2019" name="Int. J. Syst. Evol. Microbiol.">
        <title>The Global Catalogue of Microorganisms (GCM) 10K type strain sequencing project: providing services to taxonomists for standard genome sequencing and annotation.</title>
        <authorList>
            <consortium name="The Broad Institute Genomics Platform"/>
            <consortium name="The Broad Institute Genome Sequencing Center for Infectious Disease"/>
            <person name="Wu L."/>
            <person name="Ma J."/>
        </authorList>
    </citation>
    <scope>NUCLEOTIDE SEQUENCE [LARGE SCALE GENOMIC DNA]</scope>
    <source>
        <strain evidence="3">KCTC 13193</strain>
    </source>
</reference>
<keyword evidence="1" id="KW-0812">Transmembrane</keyword>
<sequence length="210" mass="24399">MTHWIMVLSLPLVFLIVMVIIGSGIFGKKTKYGFQKLKQFMVYFIEMYTVIFIGISAITYFESGSFIFWQSNESFFEYFQRGLAVYSTYQLFVFATLKLSVAADQDSYLAYKKVLRVVLQHIDNDLSLSKLKEFLEGNYESPMFSNGVRSSLSHLIEVIEEYSVITDNYDKGGYKKELVLTLNSQIIDVEHILETYNLAWMSSFLLYILK</sequence>
<keyword evidence="1" id="KW-1133">Transmembrane helix</keyword>
<protein>
    <recommendedName>
        <fullName evidence="4">DUF4760 domain-containing protein</fullName>
    </recommendedName>
</protein>